<gene>
    <name evidence="1" type="ORF">NBRC116591_38330</name>
</gene>
<evidence type="ECO:0008006" key="3">
    <source>
        <dbReference type="Google" id="ProtNLM"/>
    </source>
</evidence>
<evidence type="ECO:0000313" key="2">
    <source>
        <dbReference type="Proteomes" id="UP001465153"/>
    </source>
</evidence>
<sequence>MESSVYGNTNGQLVVYFHGAPGDINESSLFDEHAKKYNLKILCFNRFLVQSKEPHADYFHKLAEEIKSQADGKPVDIIGFSIGTYIALKVCELISDQIRNVHLISAVAPLGDGKLLDDMAGGISF</sequence>
<protein>
    <recommendedName>
        <fullName evidence="3">Alpha/beta hydrolase</fullName>
    </recommendedName>
</protein>
<dbReference type="EMBL" id="BAABWN010000018">
    <property type="protein sequence ID" value="GAA6170021.1"/>
    <property type="molecule type" value="Genomic_DNA"/>
</dbReference>
<name>A0ABQ0AED7_9GAMM</name>
<reference evidence="1 2" key="1">
    <citation type="submission" date="2024-04" db="EMBL/GenBank/DDBJ databases">
        <title>Draft genome sequence of Sessilibacter corallicola NBRC 116591.</title>
        <authorList>
            <person name="Miyakawa T."/>
            <person name="Kusuya Y."/>
            <person name="Miura T."/>
        </authorList>
    </citation>
    <scope>NUCLEOTIDE SEQUENCE [LARGE SCALE GENOMIC DNA]</scope>
    <source>
        <strain evidence="1 2">KU-00831-HH</strain>
    </source>
</reference>
<keyword evidence="2" id="KW-1185">Reference proteome</keyword>
<dbReference type="RefSeq" id="WP_353304384.1">
    <property type="nucleotide sequence ID" value="NZ_BAABWN010000018.1"/>
</dbReference>
<dbReference type="InterPro" id="IPR029058">
    <property type="entry name" value="AB_hydrolase_fold"/>
</dbReference>
<dbReference type="Proteomes" id="UP001465153">
    <property type="component" value="Unassembled WGS sequence"/>
</dbReference>
<organism evidence="1 2">
    <name type="scientific">Sessilibacter corallicola</name>
    <dbReference type="NCBI Taxonomy" id="2904075"/>
    <lineage>
        <taxon>Bacteria</taxon>
        <taxon>Pseudomonadati</taxon>
        <taxon>Pseudomonadota</taxon>
        <taxon>Gammaproteobacteria</taxon>
        <taxon>Cellvibrionales</taxon>
        <taxon>Cellvibrionaceae</taxon>
        <taxon>Sessilibacter</taxon>
    </lineage>
</organism>
<accession>A0ABQ0AED7</accession>
<comment type="caution">
    <text evidence="1">The sequence shown here is derived from an EMBL/GenBank/DDBJ whole genome shotgun (WGS) entry which is preliminary data.</text>
</comment>
<evidence type="ECO:0000313" key="1">
    <source>
        <dbReference type="EMBL" id="GAA6170021.1"/>
    </source>
</evidence>
<dbReference type="Gene3D" id="3.40.50.1820">
    <property type="entry name" value="alpha/beta hydrolase"/>
    <property type="match status" value="1"/>
</dbReference>
<dbReference type="SUPFAM" id="SSF53474">
    <property type="entry name" value="alpha/beta-Hydrolases"/>
    <property type="match status" value="1"/>
</dbReference>
<proteinExistence type="predicted"/>